<proteinExistence type="predicted"/>
<feature type="region of interest" description="Disordered" evidence="1">
    <location>
        <begin position="83"/>
        <end position="107"/>
    </location>
</feature>
<name>A0A345E4P2_9EURY</name>
<dbReference type="OrthoDB" id="238199at2157"/>
<dbReference type="AlphaFoldDB" id="A0A345E4P2"/>
<evidence type="ECO:0000313" key="2">
    <source>
        <dbReference type="EMBL" id="AXG07164.1"/>
    </source>
</evidence>
<dbReference type="KEGG" id="haj:DU500_12425"/>
<reference evidence="2 3" key="1">
    <citation type="submission" date="2018-07" db="EMBL/GenBank/DDBJ databases">
        <title>Genome sequences of Haloplanus sp. CBA1113.</title>
        <authorList>
            <person name="Kim Y.B."/>
            <person name="Roh S.W."/>
        </authorList>
    </citation>
    <scope>NUCLEOTIDE SEQUENCE [LARGE SCALE GENOMIC DNA]</scope>
    <source>
        <strain evidence="2 3">CBA1113</strain>
    </source>
</reference>
<accession>A0A345E4P2</accession>
<evidence type="ECO:0000313" key="3">
    <source>
        <dbReference type="Proteomes" id="UP000253273"/>
    </source>
</evidence>
<evidence type="ECO:0000256" key="1">
    <source>
        <dbReference type="SAM" id="MobiDB-lite"/>
    </source>
</evidence>
<sequence>MSHSSKYRCITCMDETVTREFDVSHLSRTCGVCGEFDRFVNTVVVERFNELDADPPPHLHWEQLDRPRKFLIAERLSRRDHTIDDFEVAGDDDQSEQTGKSEANAEV</sequence>
<organism evidence="2 3">
    <name type="scientific">Haloplanus rubicundus</name>
    <dbReference type="NCBI Taxonomy" id="1547898"/>
    <lineage>
        <taxon>Archaea</taxon>
        <taxon>Methanobacteriati</taxon>
        <taxon>Methanobacteriota</taxon>
        <taxon>Stenosarchaea group</taxon>
        <taxon>Halobacteria</taxon>
        <taxon>Halobacteriales</taxon>
        <taxon>Haloferacaceae</taxon>
        <taxon>Haloplanus</taxon>
    </lineage>
</organism>
<gene>
    <name evidence="2" type="ORF">DU500_12425</name>
</gene>
<protein>
    <submittedName>
        <fullName evidence="2">Uncharacterized protein</fullName>
    </submittedName>
</protein>
<dbReference type="EMBL" id="CP031150">
    <property type="protein sequence ID" value="AXG07164.1"/>
    <property type="molecule type" value="Genomic_DNA"/>
</dbReference>
<dbReference type="Proteomes" id="UP000253273">
    <property type="component" value="Chromosome"/>
</dbReference>
<keyword evidence="3" id="KW-1185">Reference proteome</keyword>
<feature type="compositionally biased region" description="Acidic residues" evidence="1">
    <location>
        <begin position="85"/>
        <end position="95"/>
    </location>
</feature>